<proteinExistence type="predicted"/>
<dbReference type="Proteomes" id="UP000789739">
    <property type="component" value="Unassembled WGS sequence"/>
</dbReference>
<dbReference type="EMBL" id="CAJVPI010000260">
    <property type="protein sequence ID" value="CAG8509526.1"/>
    <property type="molecule type" value="Genomic_DNA"/>
</dbReference>
<comment type="caution">
    <text evidence="1">The sequence shown here is derived from an EMBL/GenBank/DDBJ whole genome shotgun (WGS) entry which is preliminary data.</text>
</comment>
<gene>
    <name evidence="1" type="ORF">PBRASI_LOCUS3037</name>
</gene>
<keyword evidence="2" id="KW-1185">Reference proteome</keyword>
<evidence type="ECO:0000313" key="2">
    <source>
        <dbReference type="Proteomes" id="UP000789739"/>
    </source>
</evidence>
<protein>
    <submittedName>
        <fullName evidence="1">3474_t:CDS:1</fullName>
    </submittedName>
</protein>
<dbReference type="AlphaFoldDB" id="A0A9N8ZWZ4"/>
<accession>A0A9N8ZWZ4</accession>
<sequence>MIDSQEYEEFAAEYRANNHDAKDGEIILHGNENSKYSVYWHALENYLAAQIKGTITEAAFAQMLLNIERATPPAI</sequence>
<organism evidence="1 2">
    <name type="scientific">Paraglomus brasilianum</name>
    <dbReference type="NCBI Taxonomy" id="144538"/>
    <lineage>
        <taxon>Eukaryota</taxon>
        <taxon>Fungi</taxon>
        <taxon>Fungi incertae sedis</taxon>
        <taxon>Mucoromycota</taxon>
        <taxon>Glomeromycotina</taxon>
        <taxon>Glomeromycetes</taxon>
        <taxon>Paraglomerales</taxon>
        <taxon>Paraglomeraceae</taxon>
        <taxon>Paraglomus</taxon>
    </lineage>
</organism>
<evidence type="ECO:0000313" key="1">
    <source>
        <dbReference type="EMBL" id="CAG8509526.1"/>
    </source>
</evidence>
<name>A0A9N8ZWZ4_9GLOM</name>
<reference evidence="1" key="1">
    <citation type="submission" date="2021-06" db="EMBL/GenBank/DDBJ databases">
        <authorList>
            <person name="Kallberg Y."/>
            <person name="Tangrot J."/>
            <person name="Rosling A."/>
        </authorList>
    </citation>
    <scope>NUCLEOTIDE SEQUENCE</scope>
    <source>
        <strain evidence="1">BR232B</strain>
    </source>
</reference>